<feature type="compositionally biased region" description="Basic and acidic residues" evidence="1">
    <location>
        <begin position="778"/>
        <end position="787"/>
    </location>
</feature>
<organism evidence="2">
    <name type="scientific">Chromera velia CCMP2878</name>
    <dbReference type="NCBI Taxonomy" id="1169474"/>
    <lineage>
        <taxon>Eukaryota</taxon>
        <taxon>Sar</taxon>
        <taxon>Alveolata</taxon>
        <taxon>Colpodellida</taxon>
        <taxon>Chromeraceae</taxon>
        <taxon>Chromera</taxon>
    </lineage>
</organism>
<dbReference type="VEuPathDB" id="CryptoDB:Cvel_8751"/>
<dbReference type="PANTHER" id="PTHR13318:SF247">
    <property type="entry name" value="GH16156P"/>
    <property type="match status" value="1"/>
</dbReference>
<feature type="region of interest" description="Disordered" evidence="1">
    <location>
        <begin position="301"/>
        <end position="356"/>
    </location>
</feature>
<feature type="compositionally biased region" description="Low complexity" evidence="1">
    <location>
        <begin position="619"/>
        <end position="674"/>
    </location>
</feature>
<feature type="compositionally biased region" description="Basic and acidic residues" evidence="1">
    <location>
        <begin position="821"/>
        <end position="836"/>
    </location>
</feature>
<feature type="region of interest" description="Disordered" evidence="1">
    <location>
        <begin position="213"/>
        <end position="285"/>
    </location>
</feature>
<proteinExistence type="predicted"/>
<feature type="compositionally biased region" description="Gly residues" evidence="1">
    <location>
        <begin position="330"/>
        <end position="346"/>
    </location>
</feature>
<dbReference type="SUPFAM" id="SSF52047">
    <property type="entry name" value="RNI-like"/>
    <property type="match status" value="2"/>
</dbReference>
<feature type="compositionally biased region" description="Low complexity" evidence="1">
    <location>
        <begin position="791"/>
        <end position="804"/>
    </location>
</feature>
<feature type="compositionally biased region" description="Acidic residues" evidence="1">
    <location>
        <begin position="581"/>
        <end position="598"/>
    </location>
</feature>
<name>A0A0G4HUW7_9ALVE</name>
<protein>
    <submittedName>
        <fullName evidence="2">Uncharacterized protein</fullName>
    </submittedName>
</protein>
<dbReference type="Gene3D" id="3.80.10.10">
    <property type="entry name" value="Ribonuclease Inhibitor"/>
    <property type="match status" value="3"/>
</dbReference>
<evidence type="ECO:0000313" key="2">
    <source>
        <dbReference type="EMBL" id="CEM48261.1"/>
    </source>
</evidence>
<feature type="compositionally biased region" description="Basic and acidic residues" evidence="1">
    <location>
        <begin position="320"/>
        <end position="329"/>
    </location>
</feature>
<reference evidence="2" key="1">
    <citation type="submission" date="2014-11" db="EMBL/GenBank/DDBJ databases">
        <authorList>
            <person name="Otto D Thomas"/>
            <person name="Naeem Raeece"/>
        </authorList>
    </citation>
    <scope>NUCLEOTIDE SEQUENCE</scope>
</reference>
<feature type="compositionally biased region" description="Polar residues" evidence="1">
    <location>
        <begin position="272"/>
        <end position="285"/>
    </location>
</feature>
<evidence type="ECO:0000256" key="1">
    <source>
        <dbReference type="SAM" id="MobiDB-lite"/>
    </source>
</evidence>
<feature type="region of interest" description="Disordered" evidence="1">
    <location>
        <begin position="574"/>
        <end position="859"/>
    </location>
</feature>
<feature type="compositionally biased region" description="Basic and acidic residues" evidence="1">
    <location>
        <begin position="675"/>
        <end position="685"/>
    </location>
</feature>
<dbReference type="EMBL" id="CDMZ01003980">
    <property type="protein sequence ID" value="CEM48261.1"/>
    <property type="molecule type" value="Genomic_DNA"/>
</dbReference>
<dbReference type="GO" id="GO:0031146">
    <property type="term" value="P:SCF-dependent proteasomal ubiquitin-dependent protein catabolic process"/>
    <property type="evidence" value="ECO:0007669"/>
    <property type="project" value="TreeGrafter"/>
</dbReference>
<dbReference type="InterPro" id="IPR032675">
    <property type="entry name" value="LRR_dom_sf"/>
</dbReference>
<dbReference type="GO" id="GO:0019005">
    <property type="term" value="C:SCF ubiquitin ligase complex"/>
    <property type="evidence" value="ECO:0007669"/>
    <property type="project" value="TreeGrafter"/>
</dbReference>
<sequence>MKEEASRSPVDSLLEDNLLEIIDFFPSSYAVANLGRLNRHWQYAVRGLKTVSVSRQDAPHVSIKSILKSLLNFRNLECLKLSGWGDALGDEELQALAKSLGEQLHELDLSGSAVTSLASLSFPVLHTFVLRQCDKLVVKEVPPEGELETPTALLAPNMRILDISRTLLNDKELFLLLQSLPSLQTLRAAYCKNLREPGSEFAVLCSPLGGPQRDGPLTFSSNRRDRQEQQGGGSGRLSPRAVEFFVPLNVGEEEEEEEEDTGGPAAVAAGASRSSNSLEGDMSPSSVTSLEINVVEGSALTPITAQLPGTDETPTRVPRRKGDREREGGRAVGGGPSTSSGGGRPGGPSFPSGLDRPPLRLLSVNLSNCSISDGAVSALCNTNRHLRELVVETCPLLNFPQVTSTSLRKLSFRGCRLGRLSLGAGVWLHELDLSGTAVRDQTVLEALRRTGRVLVSLLLRECFNLRELTWPLDSELGPLPSSGTASLSGMPPPLSLPDAVSALPPQGGTASGELGRPVSGRARLPSLVHLDVSRTIVPGDFVADALSACRATLSRLDASHVEVMDSLGLSARPRREQWRDVEEENHEGDGGGDGEGDGDGGAPASPVRFAFRSPRRVSRPGSRTPSPLSAARVSPSSLSSQGRPSGSTSPNPQARTSSASASAARSSSSRNAQGARDRRAEESRPMRQRPNETNPSFPPVSPVNRQTPTAAAAAVGASSHPSTPPRMSPVVGRSRPPSSPTSPQPLQSQPRAGPSGAVSLEVNTEWEEAPGPLLHTQGAERRERGESVSEASAPRTPARSPPAQTDEDPPPPPTVRGPSWRHGDTERDGDGEREETGGAGDGQQPSPPEGPPSRDSLPRWARRRPDEVWAPLPPAPAPNSSKPLFETVLRSVKLDNTAMGDSEVSALVKASPGLVHLSVRNCLFVGSPSIRAESLGFLDVTRSSFCASALEEAVAHCPSLRVLIARGCARLVDVNIRDNASLVFCSLALGSSLKTVRVQGLSALRTLELSKCMELEKVRVEEDCAGLQTVNLLGCVALEAKATRVAGAALSGEHTHGAEEEGEGGSDLPLVLPERVTIEETPLKPETLREFGLDVFDHLAEVR</sequence>
<dbReference type="PANTHER" id="PTHR13318">
    <property type="entry name" value="PARTNER OF PAIRED, ISOFORM B-RELATED"/>
    <property type="match status" value="1"/>
</dbReference>
<gene>
    <name evidence="2" type="ORF">Cvel_8751</name>
</gene>
<feature type="compositionally biased region" description="Acidic residues" evidence="1">
    <location>
        <begin position="251"/>
        <end position="261"/>
    </location>
</feature>
<feature type="region of interest" description="Disordered" evidence="1">
    <location>
        <begin position="483"/>
        <end position="517"/>
    </location>
</feature>
<dbReference type="AlphaFoldDB" id="A0A0G4HUW7"/>
<accession>A0A0G4HUW7</accession>